<comment type="cofactor">
    <cofactor evidence="1">
        <name>Mg(2+)</name>
        <dbReference type="ChEBI" id="CHEBI:18420"/>
    </cofactor>
</comment>
<dbReference type="InterPro" id="IPR005630">
    <property type="entry name" value="Terpene_synthase_metal-bd"/>
</dbReference>
<protein>
    <recommendedName>
        <fullName evidence="8">Terpene synthase N-terminal domain-containing protein</fullName>
    </recommendedName>
</protein>
<dbReference type="GO" id="GO:0000287">
    <property type="term" value="F:magnesium ion binding"/>
    <property type="evidence" value="ECO:0007669"/>
    <property type="project" value="InterPro"/>
</dbReference>
<evidence type="ECO:0000259" key="5">
    <source>
        <dbReference type="Pfam" id="PF03936"/>
    </source>
</evidence>
<dbReference type="InterPro" id="IPR050148">
    <property type="entry name" value="Terpene_synthase-like"/>
</dbReference>
<evidence type="ECO:0000313" key="7">
    <source>
        <dbReference type="Proteomes" id="UP000326939"/>
    </source>
</evidence>
<keyword evidence="3" id="KW-0460">Magnesium</keyword>
<dbReference type="Gene3D" id="1.10.600.10">
    <property type="entry name" value="Farnesyl Diphosphate Synthase"/>
    <property type="match status" value="1"/>
</dbReference>
<evidence type="ECO:0000256" key="2">
    <source>
        <dbReference type="ARBA" id="ARBA00022723"/>
    </source>
</evidence>
<evidence type="ECO:0000256" key="1">
    <source>
        <dbReference type="ARBA" id="ARBA00001946"/>
    </source>
</evidence>
<feature type="domain" description="Terpene synthase N-terminal" evidence="4">
    <location>
        <begin position="358"/>
        <end position="564"/>
    </location>
</feature>
<dbReference type="EMBL" id="VDCV01000005">
    <property type="protein sequence ID" value="KAB5557445.1"/>
    <property type="molecule type" value="Genomic_DNA"/>
</dbReference>
<accession>A0A5N5MQK5</accession>
<dbReference type="InterPro" id="IPR008949">
    <property type="entry name" value="Isoprenoid_synthase_dom_sf"/>
</dbReference>
<dbReference type="Gene3D" id="1.50.10.160">
    <property type="match status" value="1"/>
</dbReference>
<dbReference type="Gene3D" id="1.50.10.130">
    <property type="entry name" value="Terpene synthase, N-terminal domain"/>
    <property type="match status" value="1"/>
</dbReference>
<feature type="domain" description="Terpene synthase metal-binding" evidence="5">
    <location>
        <begin position="635"/>
        <end position="761"/>
    </location>
</feature>
<dbReference type="InterPro" id="IPR036965">
    <property type="entry name" value="Terpene_synth_N_sf"/>
</dbReference>
<dbReference type="SUPFAM" id="SSF48576">
    <property type="entry name" value="Terpenoid synthases"/>
    <property type="match status" value="1"/>
</dbReference>
<dbReference type="AlphaFoldDB" id="A0A5N5MQK5"/>
<dbReference type="PANTHER" id="PTHR31739">
    <property type="entry name" value="ENT-COPALYL DIPHOSPHATE SYNTHASE, CHLOROPLASTIC"/>
    <property type="match status" value="1"/>
</dbReference>
<evidence type="ECO:0000259" key="4">
    <source>
        <dbReference type="Pfam" id="PF01397"/>
    </source>
</evidence>
<proteinExistence type="predicted"/>
<reference evidence="7" key="1">
    <citation type="journal article" date="2019" name="Gigascience">
        <title>De novo genome assembly of the endangered Acer yangbiense, a plant species with extremely small populations endemic to Yunnan Province, China.</title>
        <authorList>
            <person name="Yang J."/>
            <person name="Wariss H.M."/>
            <person name="Tao L."/>
            <person name="Zhang R."/>
            <person name="Yun Q."/>
            <person name="Hollingsworth P."/>
            <person name="Dao Z."/>
            <person name="Luo G."/>
            <person name="Guo H."/>
            <person name="Ma Y."/>
            <person name="Sun W."/>
        </authorList>
    </citation>
    <scope>NUCLEOTIDE SEQUENCE [LARGE SCALE GENOMIC DNA]</scope>
    <source>
        <strain evidence="7">cv. br00</strain>
    </source>
</reference>
<evidence type="ECO:0008006" key="8">
    <source>
        <dbReference type="Google" id="ProtNLM"/>
    </source>
</evidence>
<name>A0A5N5MQK5_9ROSI</name>
<dbReference type="PANTHER" id="PTHR31739:SF4">
    <property type="entry name" value="ENT-COPALYL DIPHOSPHATE SYNTHASE, CHLOROPLASTIC"/>
    <property type="match status" value="1"/>
</dbReference>
<dbReference type="GO" id="GO:0009686">
    <property type="term" value="P:gibberellin biosynthetic process"/>
    <property type="evidence" value="ECO:0007669"/>
    <property type="project" value="TreeGrafter"/>
</dbReference>
<dbReference type="SUPFAM" id="SSF48239">
    <property type="entry name" value="Terpenoid cyclases/Protein prenyltransferases"/>
    <property type="match status" value="2"/>
</dbReference>
<evidence type="ECO:0000313" key="6">
    <source>
        <dbReference type="EMBL" id="KAB5557445.1"/>
    </source>
</evidence>
<organism evidence="6 7">
    <name type="scientific">Salix brachista</name>
    <dbReference type="NCBI Taxonomy" id="2182728"/>
    <lineage>
        <taxon>Eukaryota</taxon>
        <taxon>Viridiplantae</taxon>
        <taxon>Streptophyta</taxon>
        <taxon>Embryophyta</taxon>
        <taxon>Tracheophyta</taxon>
        <taxon>Spermatophyta</taxon>
        <taxon>Magnoliopsida</taxon>
        <taxon>eudicotyledons</taxon>
        <taxon>Gunneridae</taxon>
        <taxon>Pentapetalae</taxon>
        <taxon>rosids</taxon>
        <taxon>fabids</taxon>
        <taxon>Malpighiales</taxon>
        <taxon>Salicaceae</taxon>
        <taxon>Saliceae</taxon>
        <taxon>Salix</taxon>
    </lineage>
</organism>
<gene>
    <name evidence="6" type="ORF">DKX38_008354</name>
</gene>
<dbReference type="Pfam" id="PF03936">
    <property type="entry name" value="Terpene_synth_C"/>
    <property type="match status" value="1"/>
</dbReference>
<comment type="caution">
    <text evidence="6">The sequence shown here is derived from an EMBL/GenBank/DDBJ whole genome shotgun (WGS) entry which is preliminary data.</text>
</comment>
<dbReference type="Pfam" id="PF01397">
    <property type="entry name" value="Terpene_synth"/>
    <property type="match status" value="1"/>
</dbReference>
<sequence>MTYFRCQNQSENARKSRGIFGARVSGAPRLSTRGLGSAFNSRTTDGTEKNDECFWRSMSGDGFSGERLETMVVVETKNKIMSSHYSIHLSSTVPRSSFSTSNNIHPRPFPPAGTWLYRAKDKQDNIHTRCSAVSKPRTQEYADLFQQQNGLPLINWPHDIVEDDTEEDAAKVSVAKEISKHVKTIKAMLNTMEDGEISISAYDTAWVALVEDINGSGLPQFPSSLQWIANNQLPDGSWGDAGIFLAHDRLINTLACVVALKSWNLHQDKCEKGMLFFRDNLCKLDDENAEHMPIGFEVAFPSLLAIAKKLDIEVPDDSPLLQEIYARRNLKLTRISEDIMHNVPTTLLHSLEGMRVLDWKKLIKLQCLDGSFLFSPSSTAFALSQTKDKNCLEYLNKAVQRFKGGVPNVYPVDLFEHIWVVDRLQRLGISRYFVPEINECVDYIRRYWTDDGICWARNSNVHDIDDTAMGFRILRLHGHQVSADVFKNFEKGGEFFCFAGQSTGAVTGMFNLYRASQVLFPGEKILEDAKEYSFQFLREKQAANELVDKWIITKDLPGEVGFALEIPWYASLPRLENRFFMEQYGGEDDVWIGKTIYRMSNVNNNEYLQLAKLDFNNCQAFHRIEWSNFQKWYEECNLRDFGISRRTLLFSYFLAAASIFEQERSKERLAWASTTILLDIIDSYFPENHGNSREQRRAFIHEFSNGISINGRRSGRKKTRQELVKLLLGTLNQLSFGALVVHGRDISHSLRHAWEKWLLSWELEGDRRHGEAELLVQIINLTAGYLVSEELLSHHPQYEQLADLTNRICYQLGHYKKNKVSDKSFLICLGTVAYKKSVLGAHYNGSYSTVTSNTDRITTPQIESDMQELVQLVVQNSSDGIDSNIKQTFLQVAKSFYYSAICDPGTINYHIAKVLFERVP</sequence>
<dbReference type="Proteomes" id="UP000326939">
    <property type="component" value="Chromosome 5"/>
</dbReference>
<dbReference type="GO" id="GO:0010333">
    <property type="term" value="F:terpene synthase activity"/>
    <property type="evidence" value="ECO:0007669"/>
    <property type="project" value="InterPro"/>
</dbReference>
<dbReference type="SFLD" id="SFLDG01605">
    <property type="entry name" value="Terpene_Cyclase_Like_1_N-term"/>
    <property type="match status" value="1"/>
</dbReference>
<dbReference type="SFLD" id="SFLDG01014">
    <property type="entry name" value="Terpene_Cyclase_Like_1_N-term"/>
    <property type="match status" value="1"/>
</dbReference>
<keyword evidence="2" id="KW-0479">Metal-binding</keyword>
<dbReference type="GO" id="GO:0009507">
    <property type="term" value="C:chloroplast"/>
    <property type="evidence" value="ECO:0007669"/>
    <property type="project" value="TreeGrafter"/>
</dbReference>
<dbReference type="InterPro" id="IPR001906">
    <property type="entry name" value="Terpene_synth_N"/>
</dbReference>
<keyword evidence="7" id="KW-1185">Reference proteome</keyword>
<dbReference type="FunFam" id="1.50.10.130:FF:000002">
    <property type="entry name" value="Ent-copalyl diphosphate synthase, chloroplastic"/>
    <property type="match status" value="1"/>
</dbReference>
<dbReference type="FunFam" id="1.50.10.160:FF:000001">
    <property type="entry name" value="Ent-copalyl diphosphate synthase"/>
    <property type="match status" value="1"/>
</dbReference>
<evidence type="ECO:0000256" key="3">
    <source>
        <dbReference type="ARBA" id="ARBA00022842"/>
    </source>
</evidence>
<dbReference type="InterPro" id="IPR008930">
    <property type="entry name" value="Terpenoid_cyclase/PrenylTrfase"/>
</dbReference>